<dbReference type="EMBL" id="JACVVK020000228">
    <property type="protein sequence ID" value="KAK7483361.1"/>
    <property type="molecule type" value="Genomic_DNA"/>
</dbReference>
<feature type="domain" description="BRCT" evidence="3">
    <location>
        <begin position="609"/>
        <end position="704"/>
    </location>
</feature>
<feature type="region of interest" description="Disordered" evidence="2">
    <location>
        <begin position="488"/>
        <end position="517"/>
    </location>
</feature>
<feature type="compositionally biased region" description="Low complexity" evidence="2">
    <location>
        <begin position="1189"/>
        <end position="1207"/>
    </location>
</feature>
<feature type="region of interest" description="Disordered" evidence="2">
    <location>
        <begin position="1031"/>
        <end position="1321"/>
    </location>
</feature>
<dbReference type="SUPFAM" id="SSF52113">
    <property type="entry name" value="BRCT domain"/>
    <property type="match status" value="7"/>
</dbReference>
<evidence type="ECO:0000313" key="5">
    <source>
        <dbReference type="Proteomes" id="UP001519460"/>
    </source>
</evidence>
<keyword evidence="1" id="KW-0677">Repeat</keyword>
<dbReference type="CDD" id="cd17728">
    <property type="entry name" value="BRCT_TopBP1_rpt8"/>
    <property type="match status" value="1"/>
</dbReference>
<dbReference type="CDD" id="cd18434">
    <property type="entry name" value="BRCT_TopBP1_rpt5"/>
    <property type="match status" value="1"/>
</dbReference>
<sequence length="1688" mass="184506">MAEDLQVKCVRPKDEPDSPTSALQEAFDLLREHDFSPVWVTQEECLQVEDANRNCYYVMDPFEGAAFEHLKLLGCRVYGPQCMLATLLMKISKVHGLVELMGGQVSRALTEDVTHLVAGYVGSEKYLVAADRGKQIMTFDWVLNVWEKGKHRYVSAVDEQFLKFRCPVFKGLVVTVSGLGPDERKKVKHYIEAEGGRYSGEMKLGECTHLILKEPRGSKYEFAKKWKISIVTIKWLYESLDRNFCQNEKNYVVTGNNGDVKTSTPERSRKSAQIPNISDISAISAGLAHIDETAFQTTCMTTRMNDTTMDNLDMLDLSAATTASFLDSCRVYLSGVTGQALEKCKKIINAGGGTRFNAINENVTHVVIGEKCESDINALMNMEQRPHLVTPAWLAECFQRKQLVSEQPFMSPCLPAPDVRLPEIKIHKRKASAKGSEGRATGQSKADRGESTVSAAVSNGEGDEMAEILSQYLSDGTRTNVSQAADEVDGNASAVEQNRDHESDLTQGPQSQSVNTEGGVFSGKTFIFCGFTEEDCAALAEMVSQAGGRLLKERTKKVPDYAVVPLTGCPVEQTVGEVATNAWLQMCIESQTLLAVEGHPMFRPIRIDEAARPLENCVLSVSGYSGVERDCLIHLADLLGAACQEYFVRKATKALQASTHLIVKEASGSKYNAALKWNVPALSGEWLFACAKSGKREDEQKFHIDNISGALAAVETKSASSKSDRSNANPAAETIGALNEGSATERQGGLPLSSKPDLVPVADGKLRESNVLPVTDAESTDLHDKGGTAPKRQRHTQSISQFVDRVPASSAETVTSDSADKVPSSSASEGERTQARQAELPNPMSGAKAMVGKTSRHLSQKENMTTGVKGKGAVTPVVEKRVARSRVEELQQQSRKPVLSPGVDSPSVFLAPGFRPKFDLTGVFAYLKSPDVPQKDSERRESLSLEEVFQHHLALGVKNSSVKRDVDPLTYASQSQDEERGPLDGVIIAVSKKLSGNQMEYNSIVTELGGDYTWQSSEACTHFIFQGGVVKTDTPGSSRALRRSARKTPRPGQEDSQSAGAKTPSRALKQKAWQESMSQMQGWREAAKSAVTPKDSAKGSLEFVAENARPKRSPTDSADEKQARENSRSKRSSTESTDAKLVRESSRSTRSSMESAHEEHAQDGFSTSAFERSTTKRLCSDTETNGGKSAAAANSNQEAVVEVAAVQMEEQPKRTEEAADQAEGGGGGGCSPGLRDALSKTLETYKATSSSRSRRSGRRRSKRVDGSSSGDQLDISGNVPDAGHRASPWQQHQHHPAHAPVQDGHQVEASQSLQVTWDDPTCRREQERLAHKLERVGSPSQNTEDFMAQMEMPDFDLTTESAKAPSDAPTNKAPKLDRSPTPEPPPLAFPTAKNTSRLSAPQPVELLSDESCDDQSDSPKLPPVILISGMQQQERVEYSAVVEQLGGTVLDKQQFDPACTHLVVGQPTRNEKFLAAVATGRWVLHKSYFLACRQEGRFVREEDHEWGNPTMSSLLSNMNAQTNKLAAAAHKWRKRVQDMKKADPQCQGAYQGWRVILLTDKSKEDNFRRLLSAGGATVINVRPPFTEGLNATHAFVELHKVKLSESDMDMLVSGVTNVLKPEFIAAHLTDSPAPCPEEFTPPEVLALKNRQRKQEEASDRVQWVLWQAIETVKSLQRGDSVKVGAGSH</sequence>
<evidence type="ECO:0000313" key="4">
    <source>
        <dbReference type="EMBL" id="KAK7483361.1"/>
    </source>
</evidence>
<dbReference type="InterPro" id="IPR059215">
    <property type="entry name" value="BRCT2_TopBP1-like"/>
</dbReference>
<evidence type="ECO:0000256" key="1">
    <source>
        <dbReference type="ARBA" id="ARBA00022737"/>
    </source>
</evidence>
<feature type="region of interest" description="Disordered" evidence="2">
    <location>
        <begin position="428"/>
        <end position="460"/>
    </location>
</feature>
<feature type="region of interest" description="Disordered" evidence="2">
    <location>
        <begin position="1360"/>
        <end position="1398"/>
    </location>
</feature>
<feature type="compositionally biased region" description="Basic and acidic residues" evidence="2">
    <location>
        <begin position="1137"/>
        <end position="1147"/>
    </location>
</feature>
<reference evidence="4 5" key="1">
    <citation type="journal article" date="2023" name="Sci. Data">
        <title>Genome assembly of the Korean intertidal mud-creeper Batillaria attramentaria.</title>
        <authorList>
            <person name="Patra A.K."/>
            <person name="Ho P.T."/>
            <person name="Jun S."/>
            <person name="Lee S.J."/>
            <person name="Kim Y."/>
            <person name="Won Y.J."/>
        </authorList>
    </citation>
    <scope>NUCLEOTIDE SEQUENCE [LARGE SCALE GENOMIC DNA]</scope>
    <source>
        <strain evidence="4">Wonlab-2016</strain>
    </source>
</reference>
<dbReference type="InterPro" id="IPR036420">
    <property type="entry name" value="BRCT_dom_sf"/>
</dbReference>
<feature type="compositionally biased region" description="Basic residues" evidence="2">
    <location>
        <begin position="1252"/>
        <end position="1262"/>
    </location>
</feature>
<dbReference type="CDD" id="cd17738">
    <property type="entry name" value="BRCT_TopBP1_rpt7"/>
    <property type="match status" value="1"/>
</dbReference>
<accession>A0ABD0K8F6</accession>
<dbReference type="InterPro" id="IPR049542">
    <property type="entry name" value="TopBP1-like_BRCT0"/>
</dbReference>
<feature type="region of interest" description="Disordered" evidence="2">
    <location>
        <begin position="1"/>
        <end position="20"/>
    </location>
</feature>
<dbReference type="SMART" id="SM00292">
    <property type="entry name" value="BRCT"/>
    <property type="match status" value="6"/>
</dbReference>
<name>A0ABD0K8F6_9CAEN</name>
<protein>
    <recommendedName>
        <fullName evidence="3">BRCT domain-containing protein</fullName>
    </recommendedName>
</protein>
<dbReference type="FunFam" id="3.40.50.10190:FF:000010">
    <property type="entry name" value="DNA topoisomerase II binding protein 1"/>
    <property type="match status" value="1"/>
</dbReference>
<dbReference type="Gene3D" id="3.40.50.10190">
    <property type="entry name" value="BRCT domain"/>
    <property type="match status" value="9"/>
</dbReference>
<dbReference type="FunFam" id="3.40.50.10190:FF:000021">
    <property type="entry name" value="DNA topoisomerase II binding protein 1"/>
    <property type="match status" value="1"/>
</dbReference>
<feature type="domain" description="BRCT" evidence="3">
    <location>
        <begin position="321"/>
        <end position="411"/>
    </location>
</feature>
<dbReference type="Proteomes" id="UP001519460">
    <property type="component" value="Unassembled WGS sequence"/>
</dbReference>
<evidence type="ECO:0000259" key="3">
    <source>
        <dbReference type="PROSITE" id="PS50172"/>
    </source>
</evidence>
<dbReference type="FunFam" id="3.40.50.10190:FF:000018">
    <property type="entry name" value="DNA topoisomerase 2-binding protein 1"/>
    <property type="match status" value="1"/>
</dbReference>
<feature type="domain" description="BRCT" evidence="3">
    <location>
        <begin position="1424"/>
        <end position="1506"/>
    </location>
</feature>
<dbReference type="PROSITE" id="PS50172">
    <property type="entry name" value="BRCT"/>
    <property type="match status" value="6"/>
</dbReference>
<dbReference type="Pfam" id="PF21298">
    <property type="entry name" value="TopBP1_BRCT0"/>
    <property type="match status" value="1"/>
</dbReference>
<dbReference type="PANTHER" id="PTHR13561">
    <property type="entry name" value="DNA REPLICATION REGULATOR DPB11-RELATED"/>
    <property type="match status" value="1"/>
</dbReference>
<feature type="domain" description="BRCT" evidence="3">
    <location>
        <begin position="92"/>
        <end position="150"/>
    </location>
</feature>
<dbReference type="PANTHER" id="PTHR13561:SF20">
    <property type="entry name" value="DNA TOPOISOMERASE 2-BINDING PROTEIN 1"/>
    <property type="match status" value="1"/>
</dbReference>
<feature type="domain" description="BRCT" evidence="3">
    <location>
        <begin position="516"/>
        <end position="601"/>
    </location>
</feature>
<feature type="region of interest" description="Disordered" evidence="2">
    <location>
        <begin position="735"/>
        <end position="859"/>
    </location>
</feature>
<dbReference type="InterPro" id="IPR001357">
    <property type="entry name" value="BRCT_dom"/>
</dbReference>
<comment type="caution">
    <text evidence="4">The sequence shown here is derived from an EMBL/GenBank/DDBJ whole genome shotgun (WGS) entry which is preliminary data.</text>
</comment>
<dbReference type="FunFam" id="3.40.50.10190:FF:000029">
    <property type="entry name" value="DNA topoisomerase II binding protein 1"/>
    <property type="match status" value="1"/>
</dbReference>
<dbReference type="CDD" id="cd17749">
    <property type="entry name" value="BRCT_TopBP1_rpt4"/>
    <property type="match status" value="1"/>
</dbReference>
<evidence type="ECO:0000256" key="2">
    <source>
        <dbReference type="SAM" id="MobiDB-lite"/>
    </source>
</evidence>
<organism evidence="4 5">
    <name type="scientific">Batillaria attramentaria</name>
    <dbReference type="NCBI Taxonomy" id="370345"/>
    <lineage>
        <taxon>Eukaryota</taxon>
        <taxon>Metazoa</taxon>
        <taxon>Spiralia</taxon>
        <taxon>Lophotrochozoa</taxon>
        <taxon>Mollusca</taxon>
        <taxon>Gastropoda</taxon>
        <taxon>Caenogastropoda</taxon>
        <taxon>Sorbeoconcha</taxon>
        <taxon>Cerithioidea</taxon>
        <taxon>Batillariidae</taxon>
        <taxon>Batillaria</taxon>
    </lineage>
</organism>
<gene>
    <name evidence="4" type="ORF">BaRGS_00025421</name>
</gene>
<dbReference type="Pfam" id="PF00533">
    <property type="entry name" value="BRCT"/>
    <property type="match status" value="2"/>
</dbReference>
<proteinExistence type="predicted"/>
<keyword evidence="5" id="KW-1185">Reference proteome</keyword>
<dbReference type="CDD" id="cd17718">
    <property type="entry name" value="BRCT_TopBP1_rpt3"/>
    <property type="match status" value="1"/>
</dbReference>
<dbReference type="Pfam" id="PF12738">
    <property type="entry name" value="PTCB-BRCT"/>
    <property type="match status" value="3"/>
</dbReference>
<feature type="compositionally biased region" description="Polar residues" evidence="2">
    <location>
        <begin position="505"/>
        <end position="516"/>
    </location>
</feature>
<feature type="domain" description="BRCT" evidence="3">
    <location>
        <begin position="164"/>
        <end position="253"/>
    </location>
</feature>
<dbReference type="CDD" id="cd17731">
    <property type="entry name" value="BRCT_TopBP1_rpt2_like"/>
    <property type="match status" value="1"/>
</dbReference>
<feature type="compositionally biased region" description="Basic and acidic residues" evidence="2">
    <location>
        <begin position="1118"/>
        <end position="1128"/>
    </location>
</feature>
<feature type="compositionally biased region" description="Polar residues" evidence="2">
    <location>
        <begin position="810"/>
        <end position="828"/>
    </location>
</feature>
<dbReference type="InterPro" id="IPR049936">
    <property type="entry name" value="TopBP1_BRCT_8"/>
</dbReference>
<feature type="compositionally biased region" description="Basic residues" evidence="2">
    <location>
        <begin position="1040"/>
        <end position="1049"/>
    </location>
</feature>
<feature type="non-terminal residue" evidence="4">
    <location>
        <position position="1688"/>
    </location>
</feature>